<keyword evidence="4" id="KW-1185">Reference proteome</keyword>
<feature type="compositionally biased region" description="Basic and acidic residues" evidence="1">
    <location>
        <begin position="1"/>
        <end position="12"/>
    </location>
</feature>
<proteinExistence type="predicted"/>
<dbReference type="InterPro" id="IPR045601">
    <property type="entry name" value="DUF6455"/>
</dbReference>
<organism evidence="3 4">
    <name type="scientific">Salipiger aestuarii</name>
    <dbReference type="NCBI Taxonomy" id="568098"/>
    <lineage>
        <taxon>Bacteria</taxon>
        <taxon>Pseudomonadati</taxon>
        <taxon>Pseudomonadota</taxon>
        <taxon>Alphaproteobacteria</taxon>
        <taxon>Rhodobacterales</taxon>
        <taxon>Roseobacteraceae</taxon>
        <taxon>Salipiger</taxon>
    </lineage>
</organism>
<dbReference type="Proteomes" id="UP000249165">
    <property type="component" value="Unassembled WGS sequence"/>
</dbReference>
<accession>A0A327XU10</accession>
<protein>
    <recommendedName>
        <fullName evidence="2">DUF6455 domain-containing protein</fullName>
    </recommendedName>
</protein>
<dbReference type="OrthoDB" id="7689275at2"/>
<reference evidence="3 4" key="1">
    <citation type="submission" date="2018-06" db="EMBL/GenBank/DDBJ databases">
        <title>Genomic Encyclopedia of Archaeal and Bacterial Type Strains, Phase II (KMG-II): from individual species to whole genera.</title>
        <authorList>
            <person name="Goeker M."/>
        </authorList>
    </citation>
    <scope>NUCLEOTIDE SEQUENCE [LARGE SCALE GENOMIC DNA]</scope>
    <source>
        <strain evidence="3 4">DSM 22011</strain>
    </source>
</reference>
<dbReference type="RefSeq" id="WP_009502687.1">
    <property type="nucleotide sequence ID" value="NZ_LIGL01000042.1"/>
</dbReference>
<dbReference type="Pfam" id="PF20056">
    <property type="entry name" value="DUF6455"/>
    <property type="match status" value="1"/>
</dbReference>
<dbReference type="EMBL" id="QLMG01000042">
    <property type="protein sequence ID" value="RAK12428.1"/>
    <property type="molecule type" value="Genomic_DNA"/>
</dbReference>
<evidence type="ECO:0000313" key="4">
    <source>
        <dbReference type="Proteomes" id="UP000249165"/>
    </source>
</evidence>
<sequence>MGETRTVPDRRPKQTPRRPRPLGDRTDHYWRVLRMARANGTDLVAALDQGHLTSDDWAGMVQRCRGCAWADGCRRWLDDPEQALRDTPHDCVNRAHFASLRNRLQE</sequence>
<evidence type="ECO:0000256" key="1">
    <source>
        <dbReference type="SAM" id="MobiDB-lite"/>
    </source>
</evidence>
<feature type="domain" description="DUF6455" evidence="2">
    <location>
        <begin position="22"/>
        <end position="102"/>
    </location>
</feature>
<evidence type="ECO:0000313" key="3">
    <source>
        <dbReference type="EMBL" id="RAK12428.1"/>
    </source>
</evidence>
<feature type="region of interest" description="Disordered" evidence="1">
    <location>
        <begin position="1"/>
        <end position="26"/>
    </location>
</feature>
<dbReference type="AlphaFoldDB" id="A0A327XU10"/>
<name>A0A327XU10_9RHOB</name>
<comment type="caution">
    <text evidence="3">The sequence shown here is derived from an EMBL/GenBank/DDBJ whole genome shotgun (WGS) entry which is preliminary data.</text>
</comment>
<gene>
    <name evidence="3" type="ORF">ATI53_104237</name>
</gene>
<evidence type="ECO:0000259" key="2">
    <source>
        <dbReference type="Pfam" id="PF20056"/>
    </source>
</evidence>